<dbReference type="NCBIfam" id="NF003831">
    <property type="entry name" value="PRK05419.1-2"/>
    <property type="match status" value="1"/>
</dbReference>
<dbReference type="AlphaFoldDB" id="A0A411PDP2"/>
<dbReference type="RefSeq" id="WP_130597598.1">
    <property type="nucleotide sequence ID" value="NZ_CP036200.1"/>
</dbReference>
<dbReference type="GO" id="GO:0030091">
    <property type="term" value="P:protein repair"/>
    <property type="evidence" value="ECO:0007669"/>
    <property type="project" value="UniProtKB-UniRule"/>
</dbReference>
<keyword evidence="3 8" id="KW-0349">Heme</keyword>
<evidence type="ECO:0000313" key="12">
    <source>
        <dbReference type="Proteomes" id="UP000291106"/>
    </source>
</evidence>
<dbReference type="GO" id="GO:0046872">
    <property type="term" value="F:metal ion binding"/>
    <property type="evidence" value="ECO:0007669"/>
    <property type="project" value="UniProtKB-KW"/>
</dbReference>
<feature type="domain" description="Ferric oxidoreductase" evidence="10">
    <location>
        <begin position="57"/>
        <end position="160"/>
    </location>
</feature>
<keyword evidence="8" id="KW-0288">FMN</keyword>
<keyword evidence="8" id="KW-0249">Electron transport</keyword>
<evidence type="ECO:0000313" key="11">
    <source>
        <dbReference type="EMBL" id="QBF81624.1"/>
    </source>
</evidence>
<dbReference type="OrthoDB" id="9788328at2"/>
<feature type="region of interest" description="Disordered" evidence="9">
    <location>
        <begin position="204"/>
        <end position="240"/>
    </location>
</feature>
<evidence type="ECO:0000256" key="2">
    <source>
        <dbReference type="ARBA" id="ARBA00022448"/>
    </source>
</evidence>
<feature type="transmembrane region" description="Helical" evidence="8">
    <location>
        <begin position="9"/>
        <end position="31"/>
    </location>
</feature>
<feature type="compositionally biased region" description="Low complexity" evidence="9">
    <location>
        <begin position="215"/>
        <end position="233"/>
    </location>
</feature>
<keyword evidence="8" id="KW-0285">Flavoprotein</keyword>
<keyword evidence="4 8" id="KW-0812">Transmembrane</keyword>
<dbReference type="GO" id="GO:0020037">
    <property type="term" value="F:heme binding"/>
    <property type="evidence" value="ECO:0007669"/>
    <property type="project" value="UniProtKB-UniRule"/>
</dbReference>
<comment type="subcellular location">
    <subcellularLocation>
        <location evidence="8">Cell membrane</location>
        <topology evidence="8">Multi-pass membrane protein</topology>
    </subcellularLocation>
    <subcellularLocation>
        <location evidence="1">Membrane</location>
        <topology evidence="1">Multi-pass membrane protein</topology>
    </subcellularLocation>
</comment>
<accession>A0A411PDP2</accession>
<evidence type="ECO:0000256" key="7">
    <source>
        <dbReference type="ARBA" id="ARBA00023136"/>
    </source>
</evidence>
<keyword evidence="12" id="KW-1185">Reference proteome</keyword>
<keyword evidence="2 8" id="KW-0813">Transport</keyword>
<evidence type="ECO:0000256" key="1">
    <source>
        <dbReference type="ARBA" id="ARBA00004141"/>
    </source>
</evidence>
<comment type="cofactor">
    <cofactor evidence="8">
        <name>heme b</name>
        <dbReference type="ChEBI" id="CHEBI:60344"/>
    </cofactor>
    <text evidence="8">Binds 1 heme b (iron(II)-protoporphyrin IX) group per subunit.</text>
</comment>
<keyword evidence="5 8" id="KW-1133">Transmembrane helix</keyword>
<sequence length="240" mass="26665">MRLSPRGLWWLKAGLHLACLLPIIYLVYIVATDQAGGDPVQLIIHYTGMGTINSLLATMLVSPLAKWLKQSLLVRTRRLLGLYVFAYASLHIAAFLSLDLLFEWQLLLQEVVKRPYILVGAIAFVILLLLALTSFEAVKRKMGKSWLTLHRFIYFAAILAPVHFYWSVKSEIIEPGIYLLVFAVLLWLRRAQIVQWLKPSRAGKAQANKGRSGGAANHAVKAATNKATAVTTKSSGKAIS</sequence>
<dbReference type="InterPro" id="IPR022837">
    <property type="entry name" value="MsrQ-like"/>
</dbReference>
<evidence type="ECO:0000256" key="3">
    <source>
        <dbReference type="ARBA" id="ARBA00022617"/>
    </source>
</evidence>
<evidence type="ECO:0000256" key="6">
    <source>
        <dbReference type="ARBA" id="ARBA00023004"/>
    </source>
</evidence>
<keyword evidence="7 8" id="KW-0472">Membrane</keyword>
<evidence type="ECO:0000256" key="9">
    <source>
        <dbReference type="SAM" id="MobiDB-lite"/>
    </source>
</evidence>
<organism evidence="11 12">
    <name type="scientific">Shewanella maritima</name>
    <dbReference type="NCBI Taxonomy" id="2520507"/>
    <lineage>
        <taxon>Bacteria</taxon>
        <taxon>Pseudomonadati</taxon>
        <taxon>Pseudomonadota</taxon>
        <taxon>Gammaproteobacteria</taxon>
        <taxon>Alteromonadales</taxon>
        <taxon>Shewanellaceae</taxon>
        <taxon>Shewanella</taxon>
    </lineage>
</organism>
<keyword evidence="8" id="KW-0479">Metal-binding</keyword>
<dbReference type="Proteomes" id="UP000291106">
    <property type="component" value="Chromosome"/>
</dbReference>
<dbReference type="KEGG" id="smai:EXU30_02135"/>
<dbReference type="GO" id="GO:0016679">
    <property type="term" value="F:oxidoreductase activity, acting on diphenols and related substances as donors"/>
    <property type="evidence" value="ECO:0007669"/>
    <property type="project" value="TreeGrafter"/>
</dbReference>
<feature type="transmembrane region" description="Helical" evidence="8">
    <location>
        <begin position="80"/>
        <end position="102"/>
    </location>
</feature>
<reference evidence="11 12" key="1">
    <citation type="submission" date="2019-02" db="EMBL/GenBank/DDBJ databases">
        <title>Shewanella sp. D4-2 isolated from Dokdo Island.</title>
        <authorList>
            <person name="Baek K."/>
        </authorList>
    </citation>
    <scope>NUCLEOTIDE SEQUENCE [LARGE SCALE GENOMIC DNA]</scope>
    <source>
        <strain evidence="11 12">D4-2</strain>
    </source>
</reference>
<dbReference type="InterPro" id="IPR013130">
    <property type="entry name" value="Fe3_Rdtase_TM_dom"/>
</dbReference>
<name>A0A411PDP2_9GAMM</name>
<comment type="function">
    <text evidence="8">Part of the MsrPQ system that repairs oxidized periplasmic proteins containing methionine sulfoxide residues (Met-O), using respiratory chain electrons. Thus protects these proteins from oxidative-stress damage caused by reactive species of oxygen and chlorine generated by the host defense mechanisms. MsrPQ is essential for the maintenance of envelope integrity under bleach stress, rescuing a wide series of structurally unrelated periplasmic proteins from methionine oxidation. MsrQ provides electrons for reduction to the reductase catalytic subunit MsrP, using the quinone pool of the respiratory chain.</text>
</comment>
<dbReference type="HAMAP" id="MF_01207">
    <property type="entry name" value="MsrQ"/>
    <property type="match status" value="1"/>
</dbReference>
<dbReference type="PANTHER" id="PTHR36964:SF1">
    <property type="entry name" value="PROTEIN-METHIONINE-SULFOXIDE REDUCTASE HEME-BINDING SUBUNIT MSRQ"/>
    <property type="match status" value="1"/>
</dbReference>
<dbReference type="GO" id="GO:0005886">
    <property type="term" value="C:plasma membrane"/>
    <property type="evidence" value="ECO:0007669"/>
    <property type="project" value="UniProtKB-SubCell"/>
</dbReference>
<keyword evidence="6 8" id="KW-0408">Iron</keyword>
<comment type="subunit">
    <text evidence="8">Heterodimer of a catalytic subunit (MsrP) and a heme-binding subunit (MsrQ).</text>
</comment>
<dbReference type="PANTHER" id="PTHR36964">
    <property type="entry name" value="PROTEIN-METHIONINE-SULFOXIDE REDUCTASE HEME-BINDING SUBUNIT MSRQ"/>
    <property type="match status" value="1"/>
</dbReference>
<comment type="similarity">
    <text evidence="8">Belongs to the MsrQ family.</text>
</comment>
<dbReference type="GO" id="GO:0010181">
    <property type="term" value="F:FMN binding"/>
    <property type="evidence" value="ECO:0007669"/>
    <property type="project" value="UniProtKB-UniRule"/>
</dbReference>
<feature type="transmembrane region" description="Helical" evidence="8">
    <location>
        <begin position="43"/>
        <end position="68"/>
    </location>
</feature>
<keyword evidence="8" id="KW-1003">Cell membrane</keyword>
<feature type="transmembrane region" description="Helical" evidence="8">
    <location>
        <begin position="172"/>
        <end position="188"/>
    </location>
</feature>
<proteinExistence type="inferred from homology"/>
<evidence type="ECO:0000256" key="4">
    <source>
        <dbReference type="ARBA" id="ARBA00022692"/>
    </source>
</evidence>
<evidence type="ECO:0000256" key="5">
    <source>
        <dbReference type="ARBA" id="ARBA00022989"/>
    </source>
</evidence>
<evidence type="ECO:0000256" key="8">
    <source>
        <dbReference type="HAMAP-Rule" id="MF_01207"/>
    </source>
</evidence>
<gene>
    <name evidence="8 11" type="primary">msrQ</name>
    <name evidence="11" type="ORF">EXU30_02135</name>
</gene>
<feature type="transmembrane region" description="Helical" evidence="8">
    <location>
        <begin position="114"/>
        <end position="135"/>
    </location>
</feature>
<comment type="cofactor">
    <cofactor evidence="8">
        <name>FMN</name>
        <dbReference type="ChEBI" id="CHEBI:58210"/>
    </cofactor>
    <text evidence="8">Binds 1 FMN per subunit.</text>
</comment>
<protein>
    <recommendedName>
        <fullName evidence="8">Protein-methionine-sulfoxide reductase heme-binding subunit MsrQ</fullName>
    </recommendedName>
    <alternativeName>
        <fullName evidence="8">Flavocytochrome MsrQ</fullName>
    </alternativeName>
</protein>
<evidence type="ECO:0000259" key="10">
    <source>
        <dbReference type="Pfam" id="PF01794"/>
    </source>
</evidence>
<dbReference type="GO" id="GO:0009055">
    <property type="term" value="F:electron transfer activity"/>
    <property type="evidence" value="ECO:0007669"/>
    <property type="project" value="UniProtKB-UniRule"/>
</dbReference>
<dbReference type="Pfam" id="PF01794">
    <property type="entry name" value="Ferric_reduct"/>
    <property type="match status" value="1"/>
</dbReference>
<dbReference type="EMBL" id="CP036200">
    <property type="protein sequence ID" value="QBF81624.1"/>
    <property type="molecule type" value="Genomic_DNA"/>
</dbReference>
<feature type="transmembrane region" description="Helical" evidence="8">
    <location>
        <begin position="147"/>
        <end position="166"/>
    </location>
</feature>